<evidence type="ECO:0000313" key="2">
    <source>
        <dbReference type="Proteomes" id="UP000321223"/>
    </source>
</evidence>
<name>A0A510PJR9_MICAE</name>
<organism evidence="1 2">
    <name type="scientific">Microcystis aeruginosa 11-30S32</name>
    <dbReference type="NCBI Taxonomy" id="2358142"/>
    <lineage>
        <taxon>Bacteria</taxon>
        <taxon>Bacillati</taxon>
        <taxon>Cyanobacteriota</taxon>
        <taxon>Cyanophyceae</taxon>
        <taxon>Oscillatoriophycideae</taxon>
        <taxon>Chroococcales</taxon>
        <taxon>Microcystaceae</taxon>
        <taxon>Microcystis</taxon>
    </lineage>
</organism>
<evidence type="ECO:0000313" key="1">
    <source>
        <dbReference type="EMBL" id="GCA93683.1"/>
    </source>
</evidence>
<proteinExistence type="predicted"/>
<comment type="caution">
    <text evidence="1">The sequence shown here is derived from an EMBL/GenBank/DDBJ whole genome shotgun (WGS) entry which is preliminary data.</text>
</comment>
<protein>
    <submittedName>
        <fullName evidence="1">Uncharacterized protein</fullName>
    </submittedName>
</protein>
<accession>A0A510PJR9</accession>
<gene>
    <name evidence="1" type="ORF">MAE30S32_23350</name>
</gene>
<reference evidence="1 2" key="1">
    <citation type="journal article" date="2019" name="Appl. Environ. Microbiol.">
        <title>Co-occurrence of broad and narrow host-range viruses infecting the toxic bloom-forming cyanobacterium Microcystis aeruginosa.</title>
        <authorList>
            <person name="Morimoto D."/>
            <person name="Tominaga K."/>
            <person name="Nishimura Y."/>
            <person name="Yoshida N."/>
            <person name="Kimura S."/>
            <person name="Sako Y."/>
            <person name="Yoshida T."/>
        </authorList>
    </citation>
    <scope>NUCLEOTIDE SEQUENCE [LARGE SCALE GENOMIC DNA]</scope>
    <source>
        <strain evidence="1 2">11-30S32</strain>
    </source>
</reference>
<dbReference type="EMBL" id="BHVU01000127">
    <property type="protein sequence ID" value="GCA93683.1"/>
    <property type="molecule type" value="Genomic_DNA"/>
</dbReference>
<sequence>MVRSPKSISGVAGLALANAPYQSGDRTTAIAIALQRQMLLQNVAESGSVRPSWIEGA</sequence>
<dbReference type="Proteomes" id="UP000321223">
    <property type="component" value="Unassembled WGS sequence"/>
</dbReference>
<dbReference type="AlphaFoldDB" id="A0A510PJR9"/>